<dbReference type="SMART" id="SM00342">
    <property type="entry name" value="HTH_ARAC"/>
    <property type="match status" value="1"/>
</dbReference>
<proteinExistence type="predicted"/>
<dbReference type="InterPro" id="IPR037923">
    <property type="entry name" value="HTH-like"/>
</dbReference>
<dbReference type="Proteomes" id="UP000289856">
    <property type="component" value="Chromosome"/>
</dbReference>
<keyword evidence="6" id="KW-1185">Reference proteome</keyword>
<evidence type="ECO:0000256" key="3">
    <source>
        <dbReference type="ARBA" id="ARBA00023163"/>
    </source>
</evidence>
<dbReference type="GO" id="GO:0003700">
    <property type="term" value="F:DNA-binding transcription factor activity"/>
    <property type="evidence" value="ECO:0007669"/>
    <property type="project" value="InterPro"/>
</dbReference>
<dbReference type="Pfam" id="PF12833">
    <property type="entry name" value="HTH_18"/>
    <property type="match status" value="1"/>
</dbReference>
<organism evidence="5 6">
    <name type="scientific">Cohnella abietis</name>
    <dbReference type="NCBI Taxonomy" id="2507935"/>
    <lineage>
        <taxon>Bacteria</taxon>
        <taxon>Bacillati</taxon>
        <taxon>Bacillota</taxon>
        <taxon>Bacilli</taxon>
        <taxon>Bacillales</taxon>
        <taxon>Paenibacillaceae</taxon>
        <taxon>Cohnella</taxon>
    </lineage>
</organism>
<dbReference type="EMBL" id="AP019400">
    <property type="protein sequence ID" value="BBI35887.1"/>
    <property type="molecule type" value="Genomic_DNA"/>
</dbReference>
<dbReference type="InterPro" id="IPR009057">
    <property type="entry name" value="Homeodomain-like_sf"/>
</dbReference>
<feature type="domain" description="HTH araC/xylS-type" evidence="4">
    <location>
        <begin position="173"/>
        <end position="270"/>
    </location>
</feature>
<keyword evidence="2" id="KW-0238">DNA-binding</keyword>
<keyword evidence="3" id="KW-0804">Transcription</keyword>
<reference evidence="5 6" key="1">
    <citation type="submission" date="2019-01" db="EMBL/GenBank/DDBJ databases">
        <title>Complete genome sequence of Cohnella hallensis HS21 isolated from Korean fir (Abies koreana) rhizospheric soil.</title>
        <authorList>
            <person name="Jiang L."/>
            <person name="Kang S.W."/>
            <person name="Kim S."/>
            <person name="Jung J."/>
            <person name="Kim C.Y."/>
            <person name="Kim D.H."/>
            <person name="Kim S.W."/>
            <person name="Lee J."/>
        </authorList>
    </citation>
    <scope>NUCLEOTIDE SEQUENCE [LARGE SCALE GENOMIC DNA]</scope>
    <source>
        <strain evidence="5 6">HS21</strain>
    </source>
</reference>
<evidence type="ECO:0000256" key="2">
    <source>
        <dbReference type="ARBA" id="ARBA00023125"/>
    </source>
</evidence>
<dbReference type="PROSITE" id="PS01124">
    <property type="entry name" value="HTH_ARAC_FAMILY_2"/>
    <property type="match status" value="1"/>
</dbReference>
<dbReference type="PANTHER" id="PTHR43280:SF28">
    <property type="entry name" value="HTH-TYPE TRANSCRIPTIONAL ACTIVATOR RHAS"/>
    <property type="match status" value="1"/>
</dbReference>
<dbReference type="PROSITE" id="PS00041">
    <property type="entry name" value="HTH_ARAC_FAMILY_1"/>
    <property type="match status" value="1"/>
</dbReference>
<name>A0A3T1DCR5_9BACL</name>
<dbReference type="KEGG" id="cohn:KCTCHS21_52860"/>
<dbReference type="SUPFAM" id="SSF46689">
    <property type="entry name" value="Homeodomain-like"/>
    <property type="match status" value="2"/>
</dbReference>
<dbReference type="PANTHER" id="PTHR43280">
    <property type="entry name" value="ARAC-FAMILY TRANSCRIPTIONAL REGULATOR"/>
    <property type="match status" value="1"/>
</dbReference>
<dbReference type="AlphaFoldDB" id="A0A3T1DCR5"/>
<evidence type="ECO:0000259" key="4">
    <source>
        <dbReference type="PROSITE" id="PS01124"/>
    </source>
</evidence>
<dbReference type="GO" id="GO:0043565">
    <property type="term" value="F:sequence-specific DNA binding"/>
    <property type="evidence" value="ECO:0007669"/>
    <property type="project" value="InterPro"/>
</dbReference>
<dbReference type="InterPro" id="IPR018060">
    <property type="entry name" value="HTH_AraC"/>
</dbReference>
<dbReference type="Gene3D" id="2.60.120.10">
    <property type="entry name" value="Jelly Rolls"/>
    <property type="match status" value="1"/>
</dbReference>
<keyword evidence="1" id="KW-0805">Transcription regulation</keyword>
<dbReference type="InterPro" id="IPR014710">
    <property type="entry name" value="RmlC-like_jellyroll"/>
</dbReference>
<dbReference type="SUPFAM" id="SSF51215">
    <property type="entry name" value="Regulatory protein AraC"/>
    <property type="match status" value="1"/>
</dbReference>
<sequence>MAHGRADIGDYLANVQTSIFTVSYEQVGTKWTYSNKNYEYNLLYYITEGSCRIRIGDEEIRPSAGQLVLLPEGTGLSTSSIDESLAKYYCHFTASLGEIRLFDLLRLSPVIEAGDRPAIEELFRQLLHYSKEKNVTSALRGKSVLLQLLCYFIENSPIREVAGSGYSALDAVNVVLRYIESHLSEKLSVEKLARLIHYHPHYFIHVFKTMIGCPPMQYITKLRLEQASVYLASTGIGVHEVAERVGIEVDYFAKFFKHHSGMSPTEYRNRKGGKPVAII</sequence>
<dbReference type="InterPro" id="IPR003313">
    <property type="entry name" value="AraC-bd"/>
</dbReference>
<dbReference type="InterPro" id="IPR018062">
    <property type="entry name" value="HTH_AraC-typ_CS"/>
</dbReference>
<dbReference type="Gene3D" id="1.10.10.60">
    <property type="entry name" value="Homeodomain-like"/>
    <property type="match status" value="2"/>
</dbReference>
<accession>A0A3T1DCR5</accession>
<evidence type="ECO:0000313" key="6">
    <source>
        <dbReference type="Proteomes" id="UP000289856"/>
    </source>
</evidence>
<dbReference type="Pfam" id="PF02311">
    <property type="entry name" value="AraC_binding"/>
    <property type="match status" value="1"/>
</dbReference>
<gene>
    <name evidence="5" type="ORF">KCTCHS21_52860</name>
</gene>
<evidence type="ECO:0000256" key="1">
    <source>
        <dbReference type="ARBA" id="ARBA00023015"/>
    </source>
</evidence>
<evidence type="ECO:0000313" key="5">
    <source>
        <dbReference type="EMBL" id="BBI35887.1"/>
    </source>
</evidence>
<protein>
    <recommendedName>
        <fullName evidence="4">HTH araC/xylS-type domain-containing protein</fullName>
    </recommendedName>
</protein>